<feature type="region of interest" description="Disordered" evidence="1">
    <location>
        <begin position="46"/>
        <end position="68"/>
    </location>
</feature>
<dbReference type="Pfam" id="PF25821">
    <property type="entry name" value="DUF7950"/>
    <property type="match status" value="1"/>
</dbReference>
<sequence>MDLAGGGSGWSDLTKHSSGGGGVGGGRVGGVHQYYHCNSNSALRFRPIAPKPSPNGSTSSSVTFESKRTKRRYVRVKRAAGCKRKSKTSRSNDAPSADVIDTCQKEIVTLQLLPSEPVRASIASSLADRASWVTVECVTGVGTLAAIRTDDETKAALSGDACPAFISSGCDDVVVWVNDAFKRVVMAEEDEVAVAVRLEVDRVWLEGGAAFTCKVRWRYWKGGGMVVTTVMCDTWRVRSGGFAWRLDVCGALSLGLRASC</sequence>
<organism evidence="3 4">
    <name type="scientific">Kalanchoe fedtschenkoi</name>
    <name type="common">Lavender scallops</name>
    <name type="synonym">South American air plant</name>
    <dbReference type="NCBI Taxonomy" id="63787"/>
    <lineage>
        <taxon>Eukaryota</taxon>
        <taxon>Viridiplantae</taxon>
        <taxon>Streptophyta</taxon>
        <taxon>Embryophyta</taxon>
        <taxon>Tracheophyta</taxon>
        <taxon>Spermatophyta</taxon>
        <taxon>Magnoliopsida</taxon>
        <taxon>eudicotyledons</taxon>
        <taxon>Gunneridae</taxon>
        <taxon>Pentapetalae</taxon>
        <taxon>Saxifragales</taxon>
        <taxon>Crassulaceae</taxon>
        <taxon>Kalanchoe</taxon>
    </lineage>
</organism>
<dbReference type="PANTHER" id="PTHR33595:SF7">
    <property type="entry name" value="OS12G0242500 PROTEIN"/>
    <property type="match status" value="1"/>
</dbReference>
<dbReference type="Proteomes" id="UP000594263">
    <property type="component" value="Unplaced"/>
</dbReference>
<evidence type="ECO:0000259" key="2">
    <source>
        <dbReference type="Pfam" id="PF25821"/>
    </source>
</evidence>
<feature type="region of interest" description="Disordered" evidence="1">
    <location>
        <begin position="1"/>
        <end position="21"/>
    </location>
</feature>
<dbReference type="EnsemblPlants" id="Kaladp0086s0048.2.v1.1">
    <property type="protein sequence ID" value="Kaladp0086s0048.2.v1.1.CDS.1"/>
    <property type="gene ID" value="Kaladp0086s0048.v1.1"/>
</dbReference>
<dbReference type="InterPro" id="IPR057710">
    <property type="entry name" value="DUF7950"/>
</dbReference>
<dbReference type="OMA" id="AWWCYSH"/>
<dbReference type="AlphaFoldDB" id="A0A7N0UTJ9"/>
<dbReference type="PANTHER" id="PTHR33595">
    <property type="entry name" value="VON WILLEBRAND FACTOR A DOMAIN PROTEIN"/>
    <property type="match status" value="1"/>
</dbReference>
<feature type="domain" description="DUF7950" evidence="2">
    <location>
        <begin position="130"/>
        <end position="253"/>
    </location>
</feature>
<dbReference type="Gramene" id="Kaladp0086s0048.1.v1.1">
    <property type="protein sequence ID" value="Kaladp0086s0048.1.v1.1.CDS.1"/>
    <property type="gene ID" value="Kaladp0086s0048.v1.1"/>
</dbReference>
<reference evidence="3" key="1">
    <citation type="submission" date="2021-01" db="UniProtKB">
        <authorList>
            <consortium name="EnsemblPlants"/>
        </authorList>
    </citation>
    <scope>IDENTIFICATION</scope>
</reference>
<dbReference type="Gramene" id="Kaladp0086s0048.2.v1.1">
    <property type="protein sequence ID" value="Kaladp0086s0048.2.v1.1.CDS.1"/>
    <property type="gene ID" value="Kaladp0086s0048.v1.1"/>
</dbReference>
<accession>A0A7N0UTJ9</accession>
<dbReference type="EnsemblPlants" id="Kaladp0086s0048.1.v1.1">
    <property type="protein sequence ID" value="Kaladp0086s0048.1.v1.1.CDS.1"/>
    <property type="gene ID" value="Kaladp0086s0048.v1.1"/>
</dbReference>
<evidence type="ECO:0000256" key="1">
    <source>
        <dbReference type="SAM" id="MobiDB-lite"/>
    </source>
</evidence>
<evidence type="ECO:0000313" key="4">
    <source>
        <dbReference type="Proteomes" id="UP000594263"/>
    </source>
</evidence>
<feature type="compositionally biased region" description="Polar residues" evidence="1">
    <location>
        <begin position="54"/>
        <end position="64"/>
    </location>
</feature>
<name>A0A7N0UTJ9_KALFE</name>
<evidence type="ECO:0000313" key="3">
    <source>
        <dbReference type="EnsemblPlants" id="Kaladp0086s0048.2.v1.1.CDS.1"/>
    </source>
</evidence>
<protein>
    <recommendedName>
        <fullName evidence="2">DUF7950 domain-containing protein</fullName>
    </recommendedName>
</protein>
<proteinExistence type="predicted"/>
<keyword evidence="4" id="KW-1185">Reference proteome</keyword>